<reference evidence="2 3" key="1">
    <citation type="submission" date="2018-03" db="EMBL/GenBank/DDBJ databases">
        <title>Candida pseudohaemulonii genome assembly and annotation.</title>
        <authorList>
            <person name="Munoz J.F."/>
            <person name="Gade L.G."/>
            <person name="Chow N.A."/>
            <person name="Litvintseva A.P."/>
            <person name="Loparev V.N."/>
            <person name="Cuomo C.A."/>
        </authorList>
    </citation>
    <scope>NUCLEOTIDE SEQUENCE [LARGE SCALE GENOMIC DNA]</scope>
    <source>
        <strain evidence="2 3">B12108</strain>
    </source>
</reference>
<feature type="compositionally biased region" description="Basic and acidic residues" evidence="1">
    <location>
        <begin position="37"/>
        <end position="61"/>
    </location>
</feature>
<gene>
    <name evidence="2" type="ORF">C7M61_001288</name>
</gene>
<keyword evidence="3" id="KW-1185">Reference proteome</keyword>
<proteinExistence type="predicted"/>
<sequence length="164" mass="19169">MARAYSEGQNATRFRSWKQEDETGGSGSPTKHFISAEAREDYRSIYIDTEHPQHTYSERRPSTALGPTSPHFGRKLYQLFQPSARIRVHSGTPQHEYRISKPKIEAERKNEKKSNYFLQRIAMQQDCVEEEDKEEEEVYGNVDKDLIRNFIAHQMDLGDTFKRA</sequence>
<dbReference type="AlphaFoldDB" id="A0A2P7Z075"/>
<feature type="region of interest" description="Disordered" evidence="1">
    <location>
        <begin position="1"/>
        <end position="71"/>
    </location>
</feature>
<accession>A0A2P7Z075</accession>
<evidence type="ECO:0000313" key="2">
    <source>
        <dbReference type="EMBL" id="PSK41602.1"/>
    </source>
</evidence>
<dbReference type="EMBL" id="PYFQ01000001">
    <property type="protein sequence ID" value="PSK41602.1"/>
    <property type="molecule type" value="Genomic_DNA"/>
</dbReference>
<dbReference type="VEuPathDB" id="FungiDB:C7M61_001288"/>
<evidence type="ECO:0000256" key="1">
    <source>
        <dbReference type="SAM" id="MobiDB-lite"/>
    </source>
</evidence>
<dbReference type="RefSeq" id="XP_024716301.1">
    <property type="nucleotide sequence ID" value="XM_024856702.1"/>
</dbReference>
<dbReference type="GeneID" id="36564679"/>
<organism evidence="2 3">
    <name type="scientific">Candidozyma pseudohaemuli</name>
    <dbReference type="NCBI Taxonomy" id="418784"/>
    <lineage>
        <taxon>Eukaryota</taxon>
        <taxon>Fungi</taxon>
        <taxon>Dikarya</taxon>
        <taxon>Ascomycota</taxon>
        <taxon>Saccharomycotina</taxon>
        <taxon>Pichiomycetes</taxon>
        <taxon>Metschnikowiaceae</taxon>
        <taxon>Candidozyma</taxon>
    </lineage>
</organism>
<comment type="caution">
    <text evidence="2">The sequence shown here is derived from an EMBL/GenBank/DDBJ whole genome shotgun (WGS) entry which is preliminary data.</text>
</comment>
<dbReference type="Proteomes" id="UP000241107">
    <property type="component" value="Unassembled WGS sequence"/>
</dbReference>
<name>A0A2P7Z075_9ASCO</name>
<evidence type="ECO:0000313" key="3">
    <source>
        <dbReference type="Proteomes" id="UP000241107"/>
    </source>
</evidence>
<protein>
    <submittedName>
        <fullName evidence="2">Uncharacterized protein</fullName>
    </submittedName>
</protein>
<dbReference type="STRING" id="418784.A0A2P7Z075"/>
<dbReference type="OrthoDB" id="4097105at2759"/>